<evidence type="ECO:0000256" key="2">
    <source>
        <dbReference type="ARBA" id="ARBA00022475"/>
    </source>
</evidence>
<keyword evidence="5" id="KW-0472">Membrane</keyword>
<protein>
    <submittedName>
        <fullName evidence="6">Uncharacterized protein</fullName>
    </submittedName>
</protein>
<proteinExistence type="predicted"/>
<organism evidence="6 7">
    <name type="scientific">Leadbettera azotonutricia (strain ATCC BAA-888 / DSM 13862 / ZAS-9)</name>
    <name type="common">Treponema azotonutricium</name>
    <dbReference type="NCBI Taxonomy" id="545695"/>
    <lineage>
        <taxon>Bacteria</taxon>
        <taxon>Pseudomonadati</taxon>
        <taxon>Spirochaetota</taxon>
        <taxon>Spirochaetia</taxon>
        <taxon>Spirochaetales</taxon>
        <taxon>Breznakiellaceae</taxon>
        <taxon>Leadbettera</taxon>
    </lineage>
</organism>
<dbReference type="GO" id="GO:0044781">
    <property type="term" value="P:bacterial-type flagellum organization"/>
    <property type="evidence" value="ECO:0007669"/>
    <property type="project" value="InterPro"/>
</dbReference>
<evidence type="ECO:0000256" key="1">
    <source>
        <dbReference type="ARBA" id="ARBA00004236"/>
    </source>
</evidence>
<dbReference type="KEGG" id="taz:TREAZ_0173"/>
<reference evidence="6 7" key="2">
    <citation type="journal article" date="2011" name="ISME J.">
        <title>RNA-seq reveals cooperative metabolic interactions between two termite-gut spirochete species in co-culture.</title>
        <authorList>
            <person name="Rosenthal A.Z."/>
            <person name="Matson E.G."/>
            <person name="Eldar A."/>
            <person name="Leadbetter J.R."/>
        </authorList>
    </citation>
    <scope>NUCLEOTIDE SEQUENCE [LARGE SCALE GENOMIC DNA]</scope>
    <source>
        <strain evidence="7">ATCC BAA-888 / DSM 13862 / ZAS-9</strain>
    </source>
</reference>
<dbReference type="InterPro" id="IPR022781">
    <property type="entry name" value="Flagellar_biosynth_FliO"/>
</dbReference>
<evidence type="ECO:0000256" key="5">
    <source>
        <dbReference type="ARBA" id="ARBA00023136"/>
    </source>
</evidence>
<dbReference type="HOGENOM" id="CLU_1916147_0_0_12"/>
<name>F5YEV3_LEAAZ</name>
<dbReference type="EMBL" id="CP001841">
    <property type="protein sequence ID" value="AEF82890.1"/>
    <property type="molecule type" value="Genomic_DNA"/>
</dbReference>
<accession>F5YEV3</accession>
<evidence type="ECO:0000256" key="3">
    <source>
        <dbReference type="ARBA" id="ARBA00022692"/>
    </source>
</evidence>
<dbReference type="Proteomes" id="UP000009222">
    <property type="component" value="Chromosome"/>
</dbReference>
<keyword evidence="7" id="KW-1185">Reference proteome</keyword>
<keyword evidence="2" id="KW-1003">Cell membrane</keyword>
<keyword evidence="4" id="KW-1133">Transmembrane helix</keyword>
<sequence length="132" mass="13838">MVLVLALAALAIYGVVFFVKRLARPSEAKDPHLKVLASAPLGGGAFAAVVSVGSKAWLVGGGDAGVSLISEIDEPEALEAMLLDDARKAAEAKPNLFLDFRSLLGKLGRGAQGKHSAHAEALRKQRDRLRGL</sequence>
<gene>
    <name evidence="6" type="ordered locus">TREAZ_0173</name>
</gene>
<dbReference type="GO" id="GO:0016020">
    <property type="term" value="C:membrane"/>
    <property type="evidence" value="ECO:0007669"/>
    <property type="project" value="InterPro"/>
</dbReference>
<reference evidence="7" key="1">
    <citation type="submission" date="2009-12" db="EMBL/GenBank/DDBJ databases">
        <title>Complete sequence of Treponema azotonutricium strain ZAS-9.</title>
        <authorList>
            <person name="Tetu S.G."/>
            <person name="Matson E."/>
            <person name="Ren Q."/>
            <person name="Seshadri R."/>
            <person name="Elbourne L."/>
            <person name="Hassan K.A."/>
            <person name="Durkin A."/>
            <person name="Radune D."/>
            <person name="Mohamoud Y."/>
            <person name="Shay R."/>
            <person name="Jin S."/>
            <person name="Zhang X."/>
            <person name="Lucey K."/>
            <person name="Ballor N.R."/>
            <person name="Ottesen E."/>
            <person name="Rosenthal R."/>
            <person name="Allen A."/>
            <person name="Leadbetter J.R."/>
            <person name="Paulsen I.T."/>
        </authorList>
    </citation>
    <scope>NUCLEOTIDE SEQUENCE [LARGE SCALE GENOMIC DNA]</scope>
    <source>
        <strain evidence="7">ATCC BAA-888 / DSM 13862 / ZAS-9</strain>
    </source>
</reference>
<evidence type="ECO:0000313" key="6">
    <source>
        <dbReference type="EMBL" id="AEF82890.1"/>
    </source>
</evidence>
<dbReference type="InParanoid" id="F5YEV3"/>
<dbReference type="eggNOG" id="COG3190">
    <property type="taxonomic scope" value="Bacteria"/>
</dbReference>
<dbReference type="OrthoDB" id="361613at2"/>
<evidence type="ECO:0000256" key="4">
    <source>
        <dbReference type="ARBA" id="ARBA00022989"/>
    </source>
</evidence>
<evidence type="ECO:0000313" key="7">
    <source>
        <dbReference type="Proteomes" id="UP000009222"/>
    </source>
</evidence>
<dbReference type="AlphaFoldDB" id="F5YEV3"/>
<comment type="subcellular location">
    <subcellularLocation>
        <location evidence="1">Cell membrane</location>
    </subcellularLocation>
</comment>
<dbReference type="STRING" id="545695.TREAZ_0173"/>
<keyword evidence="3" id="KW-0812">Transmembrane</keyword>
<dbReference type="Pfam" id="PF04347">
    <property type="entry name" value="FliO"/>
    <property type="match status" value="1"/>
</dbReference>